<organism evidence="1 2">
    <name type="scientific">Clostridium botulinum</name>
    <dbReference type="NCBI Taxonomy" id="1491"/>
    <lineage>
        <taxon>Bacteria</taxon>
        <taxon>Bacillati</taxon>
        <taxon>Bacillota</taxon>
        <taxon>Clostridia</taxon>
        <taxon>Eubacteriales</taxon>
        <taxon>Clostridiaceae</taxon>
        <taxon>Clostridium</taxon>
    </lineage>
</organism>
<sequence>MNNKDWIKLIKDNIEEIKSLGAEQFKDVYEYDENCGWYIGVEIDDCGNVYKTSAHTLNTVSYAKFNGEAIEVLAFELKHDNFLDDFLESDFEAYINAGYIKDAKEFKKYIIEEYNLNEKDEDFKYKLIENLDFYNYQKFNEERFEEILKEDLNEYLESADEEVSSQIDHVISNLEEYEA</sequence>
<name>A0A846K4T2_CLOBO</name>
<protein>
    <submittedName>
        <fullName evidence="1">Uncharacterized protein</fullName>
    </submittedName>
</protein>
<dbReference type="AlphaFoldDB" id="A0A846K4T2"/>
<dbReference type="EMBL" id="SWVK01000023">
    <property type="protein sequence ID" value="NFN36423.1"/>
    <property type="molecule type" value="Genomic_DNA"/>
</dbReference>
<comment type="caution">
    <text evidence="1">The sequence shown here is derived from an EMBL/GenBank/DDBJ whole genome shotgun (WGS) entry which is preliminary data.</text>
</comment>
<accession>A0A846K4T2</accession>
<evidence type="ECO:0000313" key="2">
    <source>
        <dbReference type="Proteomes" id="UP000473681"/>
    </source>
</evidence>
<proteinExistence type="predicted"/>
<evidence type="ECO:0000313" key="1">
    <source>
        <dbReference type="EMBL" id="NFN36423.1"/>
    </source>
</evidence>
<dbReference type="Proteomes" id="UP000473681">
    <property type="component" value="Unassembled WGS sequence"/>
</dbReference>
<reference evidence="1 2" key="1">
    <citation type="submission" date="2019-04" db="EMBL/GenBank/DDBJ databases">
        <title>Genome sequencing of Clostridium botulinum Groups I-IV and Clostridium butyricum.</title>
        <authorList>
            <person name="Brunt J."/>
            <person name="Van Vliet A.H.M."/>
            <person name="Stringer S.C."/>
            <person name="Carter A.T."/>
            <person name="Peck M.W."/>
        </authorList>
    </citation>
    <scope>NUCLEOTIDE SEQUENCE [LARGE SCALE GENOMIC DNA]</scope>
    <source>
        <strain evidence="1 2">CB-K-33E</strain>
    </source>
</reference>
<gene>
    <name evidence="1" type="ORF">FDB51_15165</name>
</gene>